<gene>
    <name evidence="2" type="ORF">HMPREF9943_01312</name>
</gene>
<dbReference type="SUPFAM" id="SSF52540">
    <property type="entry name" value="P-loop containing nucleoside triphosphate hydrolases"/>
    <property type="match status" value="1"/>
</dbReference>
<dbReference type="Pfam" id="PF02492">
    <property type="entry name" value="cobW"/>
    <property type="match status" value="1"/>
</dbReference>
<dbReference type="PATRIC" id="fig|999415.3.peg.1331"/>
<dbReference type="eggNOG" id="COG0523">
    <property type="taxonomic scope" value="Bacteria"/>
</dbReference>
<evidence type="ECO:0000259" key="1">
    <source>
        <dbReference type="Pfam" id="PF02492"/>
    </source>
</evidence>
<name>M2Q280_9FIRM</name>
<feature type="domain" description="CobW/HypB/UreG nucleotide-binding" evidence="1">
    <location>
        <begin position="3"/>
        <end position="175"/>
    </location>
</feature>
<comment type="caution">
    <text evidence="2">The sequence shown here is derived from an EMBL/GenBank/DDBJ whole genome shotgun (WGS) entry which is preliminary data.</text>
</comment>
<protein>
    <recommendedName>
        <fullName evidence="1">CobW/HypB/UreG nucleotide-binding domain-containing protein</fullName>
    </recommendedName>
</protein>
<dbReference type="AlphaFoldDB" id="M2Q280"/>
<accession>M2Q280</accession>
<proteinExistence type="predicted"/>
<organism evidence="2 3">
    <name type="scientific">Eggerthia catenaformis OT 569 = DSM 20559</name>
    <dbReference type="NCBI Taxonomy" id="999415"/>
    <lineage>
        <taxon>Bacteria</taxon>
        <taxon>Bacillati</taxon>
        <taxon>Bacillota</taxon>
        <taxon>Erysipelotrichia</taxon>
        <taxon>Erysipelotrichales</taxon>
        <taxon>Coprobacillaceae</taxon>
        <taxon>Eggerthia</taxon>
    </lineage>
</organism>
<dbReference type="PANTHER" id="PTHR13748">
    <property type="entry name" value="COBW-RELATED"/>
    <property type="match status" value="1"/>
</dbReference>
<dbReference type="EMBL" id="AGEJ01000021">
    <property type="protein sequence ID" value="EMD16386.1"/>
    <property type="molecule type" value="Genomic_DNA"/>
</dbReference>
<dbReference type="OrthoDB" id="9808822at2"/>
<dbReference type="GO" id="GO:0005737">
    <property type="term" value="C:cytoplasm"/>
    <property type="evidence" value="ECO:0007669"/>
    <property type="project" value="TreeGrafter"/>
</dbReference>
<dbReference type="InterPro" id="IPR003495">
    <property type="entry name" value="CobW/HypB/UreG_nucleotide-bd"/>
</dbReference>
<dbReference type="SUPFAM" id="SSF90002">
    <property type="entry name" value="Hypothetical protein YjiA, C-terminal domain"/>
    <property type="match status" value="1"/>
</dbReference>
<dbReference type="RefSeq" id="WP_004803269.1">
    <property type="nucleotide sequence ID" value="NZ_AUGJ01000013.1"/>
</dbReference>
<evidence type="ECO:0000313" key="2">
    <source>
        <dbReference type="EMBL" id="EMD16386.1"/>
    </source>
</evidence>
<dbReference type="BioCyc" id="ECAT999415-HMP:GTTI-1346-MONOMER"/>
<sequence length="307" mass="35203">MKILVVSGFLGVGKTTFIKEMIRRSKKKFVVLENEYGEVNLDSQQLRTVSEMSIFEMTEGCVCCSMKDSFVNSILAISGSLDPDYLIVEPTGIGKLSNIIENIKKVEYEKIKFVGSIALISPQTLLRLEKDYQDIYLDQMKNASHIVFSKCEHEDSAFFDQASEQIHTYNPDISIYKGHYKNLNDQWWDDLWLSHDVKIIKDNSENISLDTLTLYHPKMTHIGEFVFFLEEMLRGKYGKIIRAKGLVQCQDIILRFDLADKQYAIIESNIQDNIQSVFIGSYLNKIALSTKLKASLNSSPVKKLIRK</sequence>
<dbReference type="Gene3D" id="3.40.50.300">
    <property type="entry name" value="P-loop containing nucleotide triphosphate hydrolases"/>
    <property type="match status" value="1"/>
</dbReference>
<dbReference type="Proteomes" id="UP000011758">
    <property type="component" value="Unassembled WGS sequence"/>
</dbReference>
<dbReference type="InterPro" id="IPR051316">
    <property type="entry name" value="Zinc-reg_GTPase_activator"/>
</dbReference>
<keyword evidence="3" id="KW-1185">Reference proteome</keyword>
<reference evidence="2 3" key="1">
    <citation type="submission" date="2013-02" db="EMBL/GenBank/DDBJ databases">
        <title>The Genome Sequence of Lactobacillus catenaformis F0143.</title>
        <authorList>
            <consortium name="The Broad Institute Genome Sequencing Platform"/>
            <person name="Earl A."/>
            <person name="Ward D."/>
            <person name="Feldgarden M."/>
            <person name="Gevers D."/>
            <person name="Izard J."/>
            <person name="Blanton J.M."/>
            <person name="Mathney J."/>
            <person name="Dewhirst F.E."/>
            <person name="Young S.K."/>
            <person name="Zeng Q."/>
            <person name="Gargeya S."/>
            <person name="Fitzgerald M."/>
            <person name="Haas B."/>
            <person name="Abouelleil A."/>
            <person name="Alvarado L."/>
            <person name="Arachchi H.M."/>
            <person name="Berlin A."/>
            <person name="Chapman S.B."/>
            <person name="Gearin G."/>
            <person name="Goldberg J."/>
            <person name="Griggs A."/>
            <person name="Gujja S."/>
            <person name="Hansen M."/>
            <person name="Heiman D."/>
            <person name="Howarth C."/>
            <person name="Larimer J."/>
            <person name="Lui A."/>
            <person name="MacDonald P.J.P."/>
            <person name="McCowen C."/>
            <person name="Montmayeur A."/>
            <person name="Murphy C."/>
            <person name="Neiman D."/>
            <person name="Pearson M."/>
            <person name="Priest M."/>
            <person name="Roberts A."/>
            <person name="Saif S."/>
            <person name="Shea T."/>
            <person name="Sisk P."/>
            <person name="Stolte C."/>
            <person name="Sykes S."/>
            <person name="Wortman J."/>
            <person name="Nusbaum C."/>
            <person name="Birren B."/>
        </authorList>
    </citation>
    <scope>NUCLEOTIDE SEQUENCE [LARGE SCALE GENOMIC DNA]</scope>
    <source>
        <strain evidence="2 3">OT 569</strain>
    </source>
</reference>
<dbReference type="STRING" id="999415.HMPREF9943_01312"/>
<evidence type="ECO:0000313" key="3">
    <source>
        <dbReference type="Proteomes" id="UP000011758"/>
    </source>
</evidence>
<dbReference type="InterPro" id="IPR027417">
    <property type="entry name" value="P-loop_NTPase"/>
</dbReference>
<dbReference type="PANTHER" id="PTHR13748:SF62">
    <property type="entry name" value="COBW DOMAIN-CONTAINING PROTEIN"/>
    <property type="match status" value="1"/>
</dbReference>